<dbReference type="SUPFAM" id="SSF55144">
    <property type="entry name" value="LigT-like"/>
    <property type="match status" value="1"/>
</dbReference>
<dbReference type="Gene3D" id="3.90.1140.10">
    <property type="entry name" value="Cyclic phosphodiesterase"/>
    <property type="match status" value="1"/>
</dbReference>
<protein>
    <submittedName>
        <fullName evidence="3">2'-5' RNA ligase family protein</fullName>
    </submittedName>
</protein>
<dbReference type="Proteomes" id="UP000593836">
    <property type="component" value="Chromosome"/>
</dbReference>
<dbReference type="RefSeq" id="WP_194366775.1">
    <property type="nucleotide sequence ID" value="NZ_CP054493.1"/>
</dbReference>
<accession>A0A7S7RQI9</accession>
<dbReference type="GO" id="GO:0004113">
    <property type="term" value="F:2',3'-cyclic-nucleotide 3'-phosphodiesterase activity"/>
    <property type="evidence" value="ECO:0007669"/>
    <property type="project" value="InterPro"/>
</dbReference>
<dbReference type="GO" id="GO:0008664">
    <property type="term" value="F:RNA 2',3'-cyclic 3'-phosphodiesterase activity"/>
    <property type="evidence" value="ECO:0007669"/>
    <property type="project" value="InterPro"/>
</dbReference>
<dbReference type="InterPro" id="IPR009097">
    <property type="entry name" value="Cyclic_Pdiesterase"/>
</dbReference>
<dbReference type="GO" id="GO:0016874">
    <property type="term" value="F:ligase activity"/>
    <property type="evidence" value="ECO:0007669"/>
    <property type="project" value="UniProtKB-KW"/>
</dbReference>
<reference evidence="3 4" key="1">
    <citation type="submission" date="2020-05" db="EMBL/GenBank/DDBJ databases">
        <title>Sulfurimonas marisnigri, sp. nov., and Sulfurimonas baltica, sp. nov., manganese oxide reducing chemolithoautotrophs of the class Epsilonproteobacteria isolated from the pelagic redoxclines of the Black and Baltic Seas and emended description of the genus Sulfurimonas.</title>
        <authorList>
            <person name="Henkel J.V."/>
            <person name="Laudan C."/>
            <person name="Werner J."/>
            <person name="Neu T."/>
            <person name="Plewe S."/>
            <person name="Sproer C."/>
            <person name="Bunk B."/>
            <person name="Schulz-Vogt H.N."/>
        </authorList>
    </citation>
    <scope>NUCLEOTIDE SEQUENCE [LARGE SCALE GENOMIC DNA]</scope>
    <source>
        <strain evidence="3 4">SoZ1</strain>
    </source>
</reference>
<dbReference type="PANTHER" id="PTHR35561">
    <property type="entry name" value="RNA 2',3'-CYCLIC PHOSPHODIESTERASE"/>
    <property type="match status" value="1"/>
</dbReference>
<sequence>MNRIFLALKAQLNDYDALKSDFSEIIKGRWVDSENLHVTVCFFGNTYGVNELLKRLPEVIEEIEPLELTSLGYFSHNNILYATTTSPKLEKLNSCICSSFSLPQIKPYILHVTLMRIKEMKDKKAFNDMLSKYEGKSIGTIETTMQLMDSNLSSDGAKYKCIKRFKL</sequence>
<dbReference type="InterPro" id="IPR004175">
    <property type="entry name" value="RNA_CPDase"/>
</dbReference>
<dbReference type="AlphaFoldDB" id="A0A7S7RQI9"/>
<evidence type="ECO:0000259" key="2">
    <source>
        <dbReference type="Pfam" id="PF10469"/>
    </source>
</evidence>
<name>A0A7S7RQI9_9BACT</name>
<organism evidence="3 4">
    <name type="scientific">Candidatus Sulfurimonas marisnigri</name>
    <dbReference type="NCBI Taxonomy" id="2740405"/>
    <lineage>
        <taxon>Bacteria</taxon>
        <taxon>Pseudomonadati</taxon>
        <taxon>Campylobacterota</taxon>
        <taxon>Epsilonproteobacteria</taxon>
        <taxon>Campylobacterales</taxon>
        <taxon>Sulfurimonadaceae</taxon>
        <taxon>Sulfurimonas</taxon>
    </lineage>
</organism>
<keyword evidence="4" id="KW-1185">Reference proteome</keyword>
<proteinExistence type="predicted"/>
<keyword evidence="3" id="KW-0436">Ligase</keyword>
<evidence type="ECO:0000313" key="3">
    <source>
        <dbReference type="EMBL" id="QOY54731.1"/>
    </source>
</evidence>
<gene>
    <name evidence="3" type="ORF">HUE87_00325</name>
</gene>
<dbReference type="Pfam" id="PF10469">
    <property type="entry name" value="AKAP7_NLS"/>
    <property type="match status" value="1"/>
</dbReference>
<evidence type="ECO:0000313" key="4">
    <source>
        <dbReference type="Proteomes" id="UP000593836"/>
    </source>
</evidence>
<dbReference type="EMBL" id="CP054493">
    <property type="protein sequence ID" value="QOY54731.1"/>
    <property type="molecule type" value="Genomic_DNA"/>
</dbReference>
<feature type="domain" description="A-kinase anchor protein 7-like phosphoesterase" evidence="2">
    <location>
        <begin position="31"/>
        <end position="167"/>
    </location>
</feature>
<keyword evidence="1" id="KW-0378">Hydrolase</keyword>
<evidence type="ECO:0000256" key="1">
    <source>
        <dbReference type="ARBA" id="ARBA00022801"/>
    </source>
</evidence>
<dbReference type="PANTHER" id="PTHR35561:SF1">
    <property type="entry name" value="RNA 2',3'-CYCLIC PHOSPHODIESTERASE"/>
    <property type="match status" value="1"/>
</dbReference>
<dbReference type="KEGG" id="smas:HUE87_00325"/>
<dbReference type="InterPro" id="IPR019510">
    <property type="entry name" value="AKAP7-like_phosphoesterase"/>
</dbReference>